<evidence type="ECO:0000313" key="12">
    <source>
        <dbReference type="Proteomes" id="UP000095597"/>
    </source>
</evidence>
<organism evidence="9 12">
    <name type="scientific">Dorea longicatena</name>
    <dbReference type="NCBI Taxonomy" id="88431"/>
    <lineage>
        <taxon>Bacteria</taxon>
        <taxon>Bacillati</taxon>
        <taxon>Bacillota</taxon>
        <taxon>Clostridia</taxon>
        <taxon>Lachnospirales</taxon>
        <taxon>Lachnospiraceae</taxon>
        <taxon>Dorea</taxon>
    </lineage>
</organism>
<dbReference type="GO" id="GO:0005886">
    <property type="term" value="C:plasma membrane"/>
    <property type="evidence" value="ECO:0007669"/>
    <property type="project" value="UniProtKB-SubCell"/>
</dbReference>
<accession>A0A173V4P3</accession>
<keyword evidence="2 7" id="KW-0813">Transport</keyword>
<feature type="transmembrane region" description="Helical" evidence="7">
    <location>
        <begin position="134"/>
        <end position="162"/>
    </location>
</feature>
<keyword evidence="5 7" id="KW-1133">Transmembrane helix</keyword>
<dbReference type="PANTHER" id="PTHR43163">
    <property type="entry name" value="DIPEPTIDE TRANSPORT SYSTEM PERMEASE PROTEIN DPPB-RELATED"/>
    <property type="match status" value="1"/>
</dbReference>
<dbReference type="OrthoDB" id="9806409at2"/>
<sequence>MWKYCGKKIIETLIIMLLISFFSFAIIYIAPGDISSMYITSDMSEKEREAVLEKLGANQSLPEQYAGWMGNALHGDLGVSLSNKSSVAPQLARRLPTTILLMGCSLILSLLIAIPLGLWAGYKKNGIVDNLISFLSYIGMSIPSFWLGMLLIILFTAELGILPSGGIHTVGNESVTDTIKHLIMPSITLSLGSVATFIRYIRANTISQLAEEYVLTAEAKGTSAFNILRKHVLKNTLLPIITLMGMNLASLVCGSFIIESVFGWPGIGMFAMSAIGQRDYPVIMAYIMLSGFILVSGNLLADILYAFADPRIKRGIDKANGK</sequence>
<feature type="transmembrane region" description="Helical" evidence="7">
    <location>
        <begin position="283"/>
        <end position="308"/>
    </location>
</feature>
<gene>
    <name evidence="9" type="primary">nikB</name>
    <name evidence="10" type="ORF">ERS852408_01839</name>
    <name evidence="9" type="ORF">ERS852573_02545</name>
</gene>
<dbReference type="SUPFAM" id="SSF161098">
    <property type="entry name" value="MetI-like"/>
    <property type="match status" value="1"/>
</dbReference>
<dbReference type="CDD" id="cd06261">
    <property type="entry name" value="TM_PBP2"/>
    <property type="match status" value="1"/>
</dbReference>
<dbReference type="AlphaFoldDB" id="A0A173V4P3"/>
<feature type="domain" description="ABC transmembrane type-1" evidence="8">
    <location>
        <begin position="95"/>
        <end position="305"/>
    </location>
</feature>
<feature type="transmembrane region" description="Helical" evidence="7">
    <location>
        <begin position="12"/>
        <end position="30"/>
    </location>
</feature>
<feature type="transmembrane region" description="Helical" evidence="7">
    <location>
        <begin position="237"/>
        <end position="263"/>
    </location>
</feature>
<evidence type="ECO:0000256" key="1">
    <source>
        <dbReference type="ARBA" id="ARBA00004651"/>
    </source>
</evidence>
<feature type="transmembrane region" description="Helical" evidence="7">
    <location>
        <begin position="182"/>
        <end position="201"/>
    </location>
</feature>
<evidence type="ECO:0000256" key="5">
    <source>
        <dbReference type="ARBA" id="ARBA00022989"/>
    </source>
</evidence>
<dbReference type="Gene3D" id="1.10.3720.10">
    <property type="entry name" value="MetI-like"/>
    <property type="match status" value="1"/>
</dbReference>
<evidence type="ECO:0000259" key="8">
    <source>
        <dbReference type="PROSITE" id="PS50928"/>
    </source>
</evidence>
<evidence type="ECO:0000256" key="4">
    <source>
        <dbReference type="ARBA" id="ARBA00022692"/>
    </source>
</evidence>
<evidence type="ECO:0000313" key="11">
    <source>
        <dbReference type="Proteomes" id="UP000095380"/>
    </source>
</evidence>
<dbReference type="Pfam" id="PF00528">
    <property type="entry name" value="BPD_transp_1"/>
    <property type="match status" value="1"/>
</dbReference>
<dbReference type="EMBL" id="CYYM01000009">
    <property type="protein sequence ID" value="CUO27627.1"/>
    <property type="molecule type" value="Genomic_DNA"/>
</dbReference>
<dbReference type="GO" id="GO:0055085">
    <property type="term" value="P:transmembrane transport"/>
    <property type="evidence" value="ECO:0007669"/>
    <property type="project" value="InterPro"/>
</dbReference>
<evidence type="ECO:0000313" key="10">
    <source>
        <dbReference type="EMBL" id="CUO27627.1"/>
    </source>
</evidence>
<keyword evidence="6 7" id="KW-0472">Membrane</keyword>
<comment type="similarity">
    <text evidence="7">Belongs to the binding-protein-dependent transport system permease family.</text>
</comment>
<keyword evidence="4 7" id="KW-0812">Transmembrane</keyword>
<comment type="subcellular location">
    <subcellularLocation>
        <location evidence="1 7">Cell membrane</location>
        <topology evidence="1 7">Multi-pass membrane protein</topology>
    </subcellularLocation>
</comment>
<feature type="transmembrane region" description="Helical" evidence="7">
    <location>
        <begin position="99"/>
        <end position="122"/>
    </location>
</feature>
<keyword evidence="3" id="KW-1003">Cell membrane</keyword>
<dbReference type="EMBL" id="CYXO01000018">
    <property type="protein sequence ID" value="CUN21596.1"/>
    <property type="molecule type" value="Genomic_DNA"/>
</dbReference>
<evidence type="ECO:0000256" key="3">
    <source>
        <dbReference type="ARBA" id="ARBA00022475"/>
    </source>
</evidence>
<dbReference type="InterPro" id="IPR035906">
    <property type="entry name" value="MetI-like_sf"/>
</dbReference>
<dbReference type="InterPro" id="IPR045621">
    <property type="entry name" value="BPD_transp_1_N"/>
</dbReference>
<dbReference type="PANTHER" id="PTHR43163:SF6">
    <property type="entry name" value="DIPEPTIDE TRANSPORT SYSTEM PERMEASE PROTEIN DPPB-RELATED"/>
    <property type="match status" value="1"/>
</dbReference>
<proteinExistence type="inferred from homology"/>
<dbReference type="PROSITE" id="PS50928">
    <property type="entry name" value="ABC_TM1"/>
    <property type="match status" value="1"/>
</dbReference>
<evidence type="ECO:0000256" key="2">
    <source>
        <dbReference type="ARBA" id="ARBA00022448"/>
    </source>
</evidence>
<evidence type="ECO:0000256" key="6">
    <source>
        <dbReference type="ARBA" id="ARBA00023136"/>
    </source>
</evidence>
<dbReference type="Pfam" id="PF19300">
    <property type="entry name" value="BPD_transp_1_N"/>
    <property type="match status" value="1"/>
</dbReference>
<dbReference type="RefSeq" id="WP_055194920.1">
    <property type="nucleotide sequence ID" value="NZ_CAXSPU010000001.1"/>
</dbReference>
<dbReference type="Proteomes" id="UP000095597">
    <property type="component" value="Unassembled WGS sequence"/>
</dbReference>
<name>A0A173V4P3_9FIRM</name>
<protein>
    <submittedName>
        <fullName evidence="9">Nickel transport system permease protein nikB</fullName>
    </submittedName>
</protein>
<evidence type="ECO:0000313" key="9">
    <source>
        <dbReference type="EMBL" id="CUN21596.1"/>
    </source>
</evidence>
<dbReference type="InterPro" id="IPR000515">
    <property type="entry name" value="MetI-like"/>
</dbReference>
<reference evidence="11 12" key="1">
    <citation type="submission" date="2015-09" db="EMBL/GenBank/DDBJ databases">
        <authorList>
            <consortium name="Pathogen Informatics"/>
        </authorList>
    </citation>
    <scope>NUCLEOTIDE SEQUENCE [LARGE SCALE GENOMIC DNA]</scope>
    <source>
        <strain evidence="10 11">2789STDY5608851</strain>
        <strain evidence="9 12">2789STDY5834961</strain>
    </source>
</reference>
<evidence type="ECO:0000256" key="7">
    <source>
        <dbReference type="RuleBase" id="RU363032"/>
    </source>
</evidence>
<dbReference type="Proteomes" id="UP000095380">
    <property type="component" value="Unassembled WGS sequence"/>
</dbReference>